<proteinExistence type="predicted"/>
<accession>A0AAQ3PLJ8</accession>
<reference evidence="2 3" key="1">
    <citation type="submission" date="2024-02" db="EMBL/GenBank/DDBJ databases">
        <title>High-quality chromosome-scale genome assembly of Pensacola bahiagrass (Paspalum notatum Flugge var. saurae).</title>
        <authorList>
            <person name="Vega J.M."/>
            <person name="Podio M."/>
            <person name="Orjuela J."/>
            <person name="Siena L.A."/>
            <person name="Pessino S.C."/>
            <person name="Combes M.C."/>
            <person name="Mariac C."/>
            <person name="Albertini E."/>
            <person name="Pupilli F."/>
            <person name="Ortiz J.P.A."/>
            <person name="Leblanc O."/>
        </authorList>
    </citation>
    <scope>NUCLEOTIDE SEQUENCE [LARGE SCALE GENOMIC DNA]</scope>
    <source>
        <strain evidence="2">R1</strain>
        <tissue evidence="2">Leaf</tissue>
    </source>
</reference>
<keyword evidence="3" id="KW-1185">Reference proteome</keyword>
<protein>
    <submittedName>
        <fullName evidence="2">Uncharacterized protein</fullName>
    </submittedName>
</protein>
<feature type="region of interest" description="Disordered" evidence="1">
    <location>
        <begin position="64"/>
        <end position="83"/>
    </location>
</feature>
<feature type="compositionally biased region" description="Basic and acidic residues" evidence="1">
    <location>
        <begin position="207"/>
        <end position="218"/>
    </location>
</feature>
<evidence type="ECO:0000313" key="3">
    <source>
        <dbReference type="Proteomes" id="UP001341281"/>
    </source>
</evidence>
<organism evidence="2 3">
    <name type="scientific">Paspalum notatum var. saurae</name>
    <dbReference type="NCBI Taxonomy" id="547442"/>
    <lineage>
        <taxon>Eukaryota</taxon>
        <taxon>Viridiplantae</taxon>
        <taxon>Streptophyta</taxon>
        <taxon>Embryophyta</taxon>
        <taxon>Tracheophyta</taxon>
        <taxon>Spermatophyta</taxon>
        <taxon>Magnoliopsida</taxon>
        <taxon>Liliopsida</taxon>
        <taxon>Poales</taxon>
        <taxon>Poaceae</taxon>
        <taxon>PACMAD clade</taxon>
        <taxon>Panicoideae</taxon>
        <taxon>Andropogonodae</taxon>
        <taxon>Paspaleae</taxon>
        <taxon>Paspalinae</taxon>
        <taxon>Paspalum</taxon>
    </lineage>
</organism>
<dbReference type="AlphaFoldDB" id="A0AAQ3PLJ8"/>
<evidence type="ECO:0000313" key="2">
    <source>
        <dbReference type="EMBL" id="WVZ54509.1"/>
    </source>
</evidence>
<gene>
    <name evidence="2" type="ORF">U9M48_005295</name>
</gene>
<dbReference type="Proteomes" id="UP001341281">
    <property type="component" value="Chromosome 01"/>
</dbReference>
<name>A0AAQ3PLJ8_PASNO</name>
<feature type="region of interest" description="Disordered" evidence="1">
    <location>
        <begin position="158"/>
        <end position="232"/>
    </location>
</feature>
<dbReference type="EMBL" id="CP144745">
    <property type="protein sequence ID" value="WVZ54509.1"/>
    <property type="molecule type" value="Genomic_DNA"/>
</dbReference>
<evidence type="ECO:0000256" key="1">
    <source>
        <dbReference type="SAM" id="MobiDB-lite"/>
    </source>
</evidence>
<sequence length="232" mass="24014">MAEIATMLAPPQVVHLAEAALCCLKDEMLHLLTKKHPTDFPSLVVHDMAMAAGAGSGSGMGAAPAAPCSFPAPSPEADDTIEAHQAGPVPGHHERAAVGGASHDKQQQLPWALVDMIEGLAGMYAAYNPDERRSTSSVPPAPTLGTSMWSHQSLYSGSLGTEAATEKGNDSVGNSGGDEEGMTSRTYSYAEEDREDAWGGAAAGAGREARAEGMESRHGASTVEVMAGDRKE</sequence>